<protein>
    <submittedName>
        <fullName evidence="7">Unnamed protein product</fullName>
    </submittedName>
</protein>
<proteinExistence type="predicted"/>
<comment type="subcellular location">
    <subcellularLocation>
        <location evidence="1">Membrane</location>
    </subcellularLocation>
</comment>
<dbReference type="Proteomes" id="UP001165083">
    <property type="component" value="Unassembled WGS sequence"/>
</dbReference>
<comment type="caution">
    <text evidence="7">The sequence shown here is derived from an EMBL/GenBank/DDBJ whole genome shotgun (WGS) entry which is preliminary data.</text>
</comment>
<evidence type="ECO:0000256" key="2">
    <source>
        <dbReference type="ARBA" id="ARBA00022692"/>
    </source>
</evidence>
<name>A0A9W6UAH5_9STRA</name>
<feature type="compositionally biased region" description="Low complexity" evidence="5">
    <location>
        <begin position="179"/>
        <end position="195"/>
    </location>
</feature>
<dbReference type="AlphaFoldDB" id="A0A9W6UAH5"/>
<evidence type="ECO:0000313" key="7">
    <source>
        <dbReference type="EMBL" id="GMF28431.1"/>
    </source>
</evidence>
<dbReference type="PANTHER" id="PTHR47666">
    <property type="entry name" value="PROTEIN VASCULAR ASSOCIATED DEATH 1, CHLOROPLASTIC"/>
    <property type="match status" value="1"/>
</dbReference>
<sequence>MSSSRNSSRRSSRNSDELSLASTCDERPRLNLPLDKEFLPLDSPVQDEHEKEQEQERVRDQVICMIFDLPESTQFYEGTRRSEGCQAAARRSRTARRKLDTILIPYESIREIEKTTTMVFQHSIRLATFDKDEYTFTSFWGNNRDSCYDLIVKTRDRVLRELRPTAVNSSESRYPTLPTSPISASPVASPIASLPTSQPNPTTEQEDEEEAERTVISSPDETAIAADDDTNTTVAEEDSNDQTAPVTPRRRSVVSDVDSIAPKDISMTQILEEVFPVSVDTFMQMFYQDGAPFGLDKFSEQTGSTEMTINPWMTPLEDDKSFGTCVSLGLG</sequence>
<evidence type="ECO:0000256" key="3">
    <source>
        <dbReference type="ARBA" id="ARBA00022989"/>
    </source>
</evidence>
<keyword evidence="8" id="KW-1185">Reference proteome</keyword>
<keyword evidence="2" id="KW-0812">Transmembrane</keyword>
<dbReference type="InterPro" id="IPR031968">
    <property type="entry name" value="VASt"/>
</dbReference>
<evidence type="ECO:0000256" key="1">
    <source>
        <dbReference type="ARBA" id="ARBA00004370"/>
    </source>
</evidence>
<dbReference type="PANTHER" id="PTHR47666:SF1">
    <property type="entry name" value="PROTEIN VASCULAR ASSOCIATED DEATH 1, CHLOROPLASTIC"/>
    <property type="match status" value="1"/>
</dbReference>
<feature type="region of interest" description="Disordered" evidence="5">
    <location>
        <begin position="167"/>
        <end position="247"/>
    </location>
</feature>
<dbReference type="PROSITE" id="PS51778">
    <property type="entry name" value="VAST"/>
    <property type="match status" value="1"/>
</dbReference>
<keyword evidence="4" id="KW-0472">Membrane</keyword>
<evidence type="ECO:0000313" key="8">
    <source>
        <dbReference type="Proteomes" id="UP001165083"/>
    </source>
</evidence>
<keyword evidence="3" id="KW-1133">Transmembrane helix</keyword>
<dbReference type="OrthoDB" id="2162691at2759"/>
<gene>
    <name evidence="7" type="ORF">Plil01_001196900</name>
</gene>
<feature type="domain" description="VASt" evidence="6">
    <location>
        <begin position="266"/>
        <end position="331"/>
    </location>
</feature>
<feature type="compositionally biased region" description="Acidic residues" evidence="5">
    <location>
        <begin position="226"/>
        <end position="240"/>
    </location>
</feature>
<evidence type="ECO:0000256" key="4">
    <source>
        <dbReference type="ARBA" id="ARBA00023136"/>
    </source>
</evidence>
<dbReference type="InterPro" id="IPR011993">
    <property type="entry name" value="PH-like_dom_sf"/>
</dbReference>
<feature type="region of interest" description="Disordered" evidence="5">
    <location>
        <begin position="1"/>
        <end position="29"/>
    </location>
</feature>
<dbReference type="Gene3D" id="2.30.29.30">
    <property type="entry name" value="Pleckstrin-homology domain (PH domain)/Phosphotyrosine-binding domain (PTB)"/>
    <property type="match status" value="1"/>
</dbReference>
<evidence type="ECO:0000259" key="6">
    <source>
        <dbReference type="PROSITE" id="PS51778"/>
    </source>
</evidence>
<organism evidence="7 8">
    <name type="scientific">Phytophthora lilii</name>
    <dbReference type="NCBI Taxonomy" id="2077276"/>
    <lineage>
        <taxon>Eukaryota</taxon>
        <taxon>Sar</taxon>
        <taxon>Stramenopiles</taxon>
        <taxon>Oomycota</taxon>
        <taxon>Peronosporomycetes</taxon>
        <taxon>Peronosporales</taxon>
        <taxon>Peronosporaceae</taxon>
        <taxon>Phytophthora</taxon>
    </lineage>
</organism>
<dbReference type="GO" id="GO:0016020">
    <property type="term" value="C:membrane"/>
    <property type="evidence" value="ECO:0007669"/>
    <property type="project" value="UniProtKB-SubCell"/>
</dbReference>
<evidence type="ECO:0000256" key="5">
    <source>
        <dbReference type="SAM" id="MobiDB-lite"/>
    </source>
</evidence>
<accession>A0A9W6UAH5</accession>
<dbReference type="EMBL" id="BSXW01000713">
    <property type="protein sequence ID" value="GMF28431.1"/>
    <property type="molecule type" value="Genomic_DNA"/>
</dbReference>
<reference evidence="7" key="1">
    <citation type="submission" date="2023-04" db="EMBL/GenBank/DDBJ databases">
        <title>Phytophthora lilii NBRC 32176.</title>
        <authorList>
            <person name="Ichikawa N."/>
            <person name="Sato H."/>
            <person name="Tonouchi N."/>
        </authorList>
    </citation>
    <scope>NUCLEOTIDE SEQUENCE</scope>
    <source>
        <strain evidence="7">NBRC 32176</strain>
    </source>
</reference>